<evidence type="ECO:0000313" key="2">
    <source>
        <dbReference type="Proteomes" id="UP000194841"/>
    </source>
</evidence>
<proteinExistence type="predicted"/>
<accession>A0A244CND7</accession>
<keyword evidence="2" id="KW-1185">Reference proteome</keyword>
<reference evidence="1 2" key="1">
    <citation type="submission" date="2017-02" db="EMBL/GenBank/DDBJ databases">
        <title>Pseudoalteromonas ulvae TC14 Genome.</title>
        <authorList>
            <person name="Molmeret M."/>
        </authorList>
    </citation>
    <scope>NUCLEOTIDE SEQUENCE [LARGE SCALE GENOMIC DNA]</scope>
    <source>
        <strain evidence="1">TC14</strain>
    </source>
</reference>
<dbReference type="OrthoDB" id="9807923at2"/>
<evidence type="ECO:0000313" key="1">
    <source>
        <dbReference type="EMBL" id="OUL57114.1"/>
    </source>
</evidence>
<evidence type="ECO:0008006" key="3">
    <source>
        <dbReference type="Google" id="ProtNLM"/>
    </source>
</evidence>
<gene>
    <name evidence="1" type="ORF">B1199_13125</name>
</gene>
<dbReference type="RefSeq" id="WP_086744574.1">
    <property type="nucleotide sequence ID" value="NZ_MWPV01000004.1"/>
</dbReference>
<name>A0A244CND7_PSEDV</name>
<organism evidence="1 2">
    <name type="scientific">Pseudoalteromonas ulvae</name>
    <dbReference type="NCBI Taxonomy" id="107327"/>
    <lineage>
        <taxon>Bacteria</taxon>
        <taxon>Pseudomonadati</taxon>
        <taxon>Pseudomonadota</taxon>
        <taxon>Gammaproteobacteria</taxon>
        <taxon>Alteromonadales</taxon>
        <taxon>Pseudoalteromonadaceae</taxon>
        <taxon>Pseudoalteromonas</taxon>
    </lineage>
</organism>
<dbReference type="AlphaFoldDB" id="A0A244CND7"/>
<protein>
    <recommendedName>
        <fullName evidence="3">Polyketide cyclase</fullName>
    </recommendedName>
</protein>
<dbReference type="EMBL" id="MWPV01000004">
    <property type="protein sequence ID" value="OUL57114.1"/>
    <property type="molecule type" value="Genomic_DNA"/>
</dbReference>
<dbReference type="Proteomes" id="UP000194841">
    <property type="component" value="Unassembled WGS sequence"/>
</dbReference>
<dbReference type="CDD" id="cd07818">
    <property type="entry name" value="SRPBCC_1"/>
    <property type="match status" value="1"/>
</dbReference>
<sequence>MLKKILRFGTILLILVLVIGFFLPTHYAIKQDININANPSSIHYWTDDLVRWPNWQAWHILTPQLEFIYGEKTEGVGAFLAWQNEQVEGELTISHINGQQIDYNMLFNNEHLALSQLSFTVIAPTQTKVTWSIKGEINTPVLAGYLTLYYKVVLAQALELGLRNLKEQSEITQSELVHSTNIYP</sequence>
<comment type="caution">
    <text evidence="1">The sequence shown here is derived from an EMBL/GenBank/DDBJ whole genome shotgun (WGS) entry which is preliminary data.</text>
</comment>